<feature type="compositionally biased region" description="Polar residues" evidence="1">
    <location>
        <begin position="191"/>
        <end position="200"/>
    </location>
</feature>
<feature type="region of interest" description="Disordered" evidence="1">
    <location>
        <begin position="177"/>
        <end position="200"/>
    </location>
</feature>
<organism evidence="2 3">
    <name type="scientific">Neocucurbitaria cava</name>
    <dbReference type="NCBI Taxonomy" id="798079"/>
    <lineage>
        <taxon>Eukaryota</taxon>
        <taxon>Fungi</taxon>
        <taxon>Dikarya</taxon>
        <taxon>Ascomycota</taxon>
        <taxon>Pezizomycotina</taxon>
        <taxon>Dothideomycetes</taxon>
        <taxon>Pleosporomycetidae</taxon>
        <taxon>Pleosporales</taxon>
        <taxon>Pleosporineae</taxon>
        <taxon>Cucurbitariaceae</taxon>
        <taxon>Neocucurbitaria</taxon>
    </lineage>
</organism>
<protein>
    <submittedName>
        <fullName evidence="2">Uncharacterized protein</fullName>
    </submittedName>
</protein>
<dbReference type="OrthoDB" id="3660917at2759"/>
<keyword evidence="3" id="KW-1185">Reference proteome</keyword>
<dbReference type="Proteomes" id="UP001140560">
    <property type="component" value="Unassembled WGS sequence"/>
</dbReference>
<feature type="compositionally biased region" description="Polar residues" evidence="1">
    <location>
        <begin position="43"/>
        <end position="52"/>
    </location>
</feature>
<feature type="region of interest" description="Disordered" evidence="1">
    <location>
        <begin position="1"/>
        <end position="52"/>
    </location>
</feature>
<evidence type="ECO:0000256" key="1">
    <source>
        <dbReference type="SAM" id="MobiDB-lite"/>
    </source>
</evidence>
<reference evidence="2" key="1">
    <citation type="submission" date="2022-10" db="EMBL/GenBank/DDBJ databases">
        <title>Tapping the CABI collections for fungal endophytes: first genome assemblies for Collariella, Neodidymelliopsis, Ascochyta clinopodiicola, Didymella pomorum, Didymosphaeria variabile, Neocosmospora piperis and Neocucurbitaria cava.</title>
        <authorList>
            <person name="Hill R."/>
        </authorList>
    </citation>
    <scope>NUCLEOTIDE SEQUENCE</scope>
    <source>
        <strain evidence="2">IMI 356814</strain>
    </source>
</reference>
<proteinExistence type="predicted"/>
<gene>
    <name evidence="2" type="ORF">N0V83_005688</name>
</gene>
<comment type="caution">
    <text evidence="2">The sequence shown here is derived from an EMBL/GenBank/DDBJ whole genome shotgun (WGS) entry which is preliminary data.</text>
</comment>
<sequence length="200" mass="22222">MSDTAPHAPEGLVHGTDRSQPPNQPQQKEPNEHTPKLPDANLSAGSGHTSQTSNLRDFLASLKAPADRKFFQALGKDGVLRNLCFLPTPPDQPTGITVYDAKPMSPELIKAYLDRQPWSQATEDRFRGVDGRLVAQEHWLQPPPGVVLSRGSQNERDEEKRRWAEERKLLEEKIERGEVSAEDAGPACGGVQSNYDLRPR</sequence>
<accession>A0A9W9CLH8</accession>
<dbReference type="AlphaFoldDB" id="A0A9W9CLH8"/>
<name>A0A9W9CLH8_9PLEO</name>
<evidence type="ECO:0000313" key="3">
    <source>
        <dbReference type="Proteomes" id="UP001140560"/>
    </source>
</evidence>
<evidence type="ECO:0000313" key="2">
    <source>
        <dbReference type="EMBL" id="KAJ4369924.1"/>
    </source>
</evidence>
<dbReference type="EMBL" id="JAPEUY010000009">
    <property type="protein sequence ID" value="KAJ4369924.1"/>
    <property type="molecule type" value="Genomic_DNA"/>
</dbReference>